<name>A0A4Y2F9J0_ARAVE</name>
<comment type="caution">
    <text evidence="1">The sequence shown here is derived from an EMBL/GenBank/DDBJ whole genome shotgun (WGS) entry which is preliminary data.</text>
</comment>
<dbReference type="EMBL" id="BGPR01000847">
    <property type="protein sequence ID" value="GBM37667.1"/>
    <property type="molecule type" value="Genomic_DNA"/>
</dbReference>
<evidence type="ECO:0000313" key="2">
    <source>
        <dbReference type="Proteomes" id="UP000499080"/>
    </source>
</evidence>
<dbReference type="Proteomes" id="UP000499080">
    <property type="component" value="Unassembled WGS sequence"/>
</dbReference>
<organism evidence="1 2">
    <name type="scientific">Araneus ventricosus</name>
    <name type="common">Orbweaver spider</name>
    <name type="synonym">Epeira ventricosa</name>
    <dbReference type="NCBI Taxonomy" id="182803"/>
    <lineage>
        <taxon>Eukaryota</taxon>
        <taxon>Metazoa</taxon>
        <taxon>Ecdysozoa</taxon>
        <taxon>Arthropoda</taxon>
        <taxon>Chelicerata</taxon>
        <taxon>Arachnida</taxon>
        <taxon>Araneae</taxon>
        <taxon>Araneomorphae</taxon>
        <taxon>Entelegynae</taxon>
        <taxon>Araneoidea</taxon>
        <taxon>Araneidae</taxon>
        <taxon>Araneus</taxon>
    </lineage>
</organism>
<reference evidence="1 2" key="1">
    <citation type="journal article" date="2019" name="Sci. Rep.">
        <title>Orb-weaving spider Araneus ventricosus genome elucidates the spidroin gene catalogue.</title>
        <authorList>
            <person name="Kono N."/>
            <person name="Nakamura H."/>
            <person name="Ohtoshi R."/>
            <person name="Moran D.A.P."/>
            <person name="Shinohara A."/>
            <person name="Yoshida Y."/>
            <person name="Fujiwara M."/>
            <person name="Mori M."/>
            <person name="Tomita M."/>
            <person name="Arakawa K."/>
        </authorList>
    </citation>
    <scope>NUCLEOTIDE SEQUENCE [LARGE SCALE GENOMIC DNA]</scope>
</reference>
<dbReference type="AlphaFoldDB" id="A0A4Y2F9J0"/>
<accession>A0A4Y2F9J0</accession>
<proteinExistence type="predicted"/>
<keyword evidence="2" id="KW-1185">Reference proteome</keyword>
<sequence>MISLSPIVVILSSGLREPGSKPDFTKRSVIYKGLGHVKPDVLGQMPLRLVWCGSLESASDSSSVLLFIGPRSKISHVLLENRTLIYLY</sequence>
<evidence type="ECO:0000313" key="1">
    <source>
        <dbReference type="EMBL" id="GBM37667.1"/>
    </source>
</evidence>
<gene>
    <name evidence="1" type="ORF">AVEN_9957_1</name>
</gene>
<protein>
    <submittedName>
        <fullName evidence="1">Uncharacterized protein</fullName>
    </submittedName>
</protein>